<evidence type="ECO:0000256" key="2">
    <source>
        <dbReference type="ARBA" id="ARBA00006679"/>
    </source>
</evidence>
<feature type="transmembrane region" description="Helical" evidence="7">
    <location>
        <begin position="12"/>
        <end position="33"/>
    </location>
</feature>
<evidence type="ECO:0000256" key="4">
    <source>
        <dbReference type="ARBA" id="ARBA00022692"/>
    </source>
</evidence>
<comment type="similarity">
    <text evidence="2">Belongs to the DoxX family.</text>
</comment>
<keyword evidence="9" id="KW-1185">Reference proteome</keyword>
<evidence type="ECO:0000256" key="5">
    <source>
        <dbReference type="ARBA" id="ARBA00022989"/>
    </source>
</evidence>
<dbReference type="Proteomes" id="UP001169069">
    <property type="component" value="Unassembled WGS sequence"/>
</dbReference>
<reference evidence="8" key="1">
    <citation type="submission" date="2023-01" db="EMBL/GenBank/DDBJ databases">
        <title>Sulfurovum sp. zt1-1 genome assembly.</title>
        <authorList>
            <person name="Wang J."/>
        </authorList>
    </citation>
    <scope>NUCLEOTIDE SEQUENCE</scope>
    <source>
        <strain evidence="8">Zt1-1</strain>
    </source>
</reference>
<comment type="subcellular location">
    <subcellularLocation>
        <location evidence="1">Cell membrane</location>
        <topology evidence="1">Multi-pass membrane protein</topology>
    </subcellularLocation>
</comment>
<keyword evidence="4 7" id="KW-0812">Transmembrane</keyword>
<dbReference type="PANTHER" id="PTHR33452:SF1">
    <property type="entry name" value="INNER MEMBRANE PROTEIN YPHA-RELATED"/>
    <property type="match status" value="1"/>
</dbReference>
<sequence>MGDNIAKLILRVMVGGLLLFHGIDKALHGIAFIKGILKSQGIPEMLAYGVYVGEILAPIFLIIGWKSRVWAAIIGMNMLVVLYLTQMGNLLKLGAHGAWAVELQMFYLLSACAIVLLGSGKYAVVRD</sequence>
<organism evidence="8 9">
    <name type="scientific">Sulfurovum zhangzhouensis</name>
    <dbReference type="NCBI Taxonomy" id="3019067"/>
    <lineage>
        <taxon>Bacteria</taxon>
        <taxon>Pseudomonadati</taxon>
        <taxon>Campylobacterota</taxon>
        <taxon>Epsilonproteobacteria</taxon>
        <taxon>Campylobacterales</taxon>
        <taxon>Sulfurovaceae</taxon>
        <taxon>Sulfurovum</taxon>
    </lineage>
</organism>
<feature type="transmembrane region" description="Helical" evidence="7">
    <location>
        <begin position="45"/>
        <end position="63"/>
    </location>
</feature>
<comment type="caution">
    <text evidence="8">The sequence shown here is derived from an EMBL/GenBank/DDBJ whole genome shotgun (WGS) entry which is preliminary data.</text>
</comment>
<evidence type="ECO:0000313" key="9">
    <source>
        <dbReference type="Proteomes" id="UP001169069"/>
    </source>
</evidence>
<dbReference type="Pfam" id="PF07681">
    <property type="entry name" value="DoxX"/>
    <property type="match status" value="1"/>
</dbReference>
<dbReference type="EMBL" id="JAQIBD010000004">
    <property type="protein sequence ID" value="MDM5272517.1"/>
    <property type="molecule type" value="Genomic_DNA"/>
</dbReference>
<evidence type="ECO:0000313" key="8">
    <source>
        <dbReference type="EMBL" id="MDM5272517.1"/>
    </source>
</evidence>
<dbReference type="RefSeq" id="WP_289414337.1">
    <property type="nucleotide sequence ID" value="NZ_JAQIBD010000004.1"/>
</dbReference>
<keyword evidence="5 7" id="KW-1133">Transmembrane helix</keyword>
<evidence type="ECO:0000256" key="3">
    <source>
        <dbReference type="ARBA" id="ARBA00022475"/>
    </source>
</evidence>
<feature type="transmembrane region" description="Helical" evidence="7">
    <location>
        <begin position="106"/>
        <end position="124"/>
    </location>
</feature>
<accession>A0ABT7R0B1</accession>
<evidence type="ECO:0000256" key="1">
    <source>
        <dbReference type="ARBA" id="ARBA00004651"/>
    </source>
</evidence>
<dbReference type="InterPro" id="IPR032808">
    <property type="entry name" value="DoxX"/>
</dbReference>
<proteinExistence type="inferred from homology"/>
<name>A0ABT7R0B1_9BACT</name>
<protein>
    <submittedName>
        <fullName evidence="8">DoxX family protein</fullName>
    </submittedName>
</protein>
<evidence type="ECO:0000256" key="7">
    <source>
        <dbReference type="SAM" id="Phobius"/>
    </source>
</evidence>
<feature type="transmembrane region" description="Helical" evidence="7">
    <location>
        <begin position="69"/>
        <end position="85"/>
    </location>
</feature>
<keyword evidence="6 7" id="KW-0472">Membrane</keyword>
<keyword evidence="3" id="KW-1003">Cell membrane</keyword>
<gene>
    <name evidence="8" type="ORF">PGH07_10030</name>
</gene>
<dbReference type="InterPro" id="IPR051907">
    <property type="entry name" value="DoxX-like_oxidoreductase"/>
</dbReference>
<dbReference type="PANTHER" id="PTHR33452">
    <property type="entry name" value="OXIDOREDUCTASE CATD-RELATED"/>
    <property type="match status" value="1"/>
</dbReference>
<evidence type="ECO:0000256" key="6">
    <source>
        <dbReference type="ARBA" id="ARBA00023136"/>
    </source>
</evidence>